<evidence type="ECO:0000313" key="2">
    <source>
        <dbReference type="Proteomes" id="UP000272888"/>
    </source>
</evidence>
<accession>A0A3A8QME2</accession>
<evidence type="ECO:0000313" key="1">
    <source>
        <dbReference type="EMBL" id="RKH68991.1"/>
    </source>
</evidence>
<name>A0A3A8QME2_9BACT</name>
<proteinExistence type="predicted"/>
<comment type="caution">
    <text evidence="1">The sequence shown here is derived from an EMBL/GenBank/DDBJ whole genome shotgun (WGS) entry which is preliminary data.</text>
</comment>
<reference evidence="2" key="1">
    <citation type="submission" date="2018-09" db="EMBL/GenBank/DDBJ databases">
        <authorList>
            <person name="Livingstone P.G."/>
            <person name="Whitworth D.E."/>
        </authorList>
    </citation>
    <scope>NUCLEOTIDE SEQUENCE [LARGE SCALE GENOMIC DNA]</scope>
    <source>
        <strain evidence="2">CA051B</strain>
    </source>
</reference>
<dbReference type="Proteomes" id="UP000272888">
    <property type="component" value="Unassembled WGS sequence"/>
</dbReference>
<dbReference type="AlphaFoldDB" id="A0A3A8QME2"/>
<organism evidence="1 2">
    <name type="scientific">Corallococcus llansteffanensis</name>
    <dbReference type="NCBI Taxonomy" id="2316731"/>
    <lineage>
        <taxon>Bacteria</taxon>
        <taxon>Pseudomonadati</taxon>
        <taxon>Myxococcota</taxon>
        <taxon>Myxococcia</taxon>
        <taxon>Myxococcales</taxon>
        <taxon>Cystobacterineae</taxon>
        <taxon>Myxococcaceae</taxon>
        <taxon>Corallococcus</taxon>
    </lineage>
</organism>
<dbReference type="RefSeq" id="WP_120641390.1">
    <property type="nucleotide sequence ID" value="NZ_RAWB01000002.1"/>
</dbReference>
<gene>
    <name evidence="1" type="ORF">D7V93_00250</name>
</gene>
<keyword evidence="2" id="KW-1185">Reference proteome</keyword>
<protein>
    <submittedName>
        <fullName evidence="1">Uncharacterized protein</fullName>
    </submittedName>
</protein>
<sequence length="68" mass="7027">MVAKDGDQFLTAEVSAPASGNTVTKRTTLPKVHAFTVGDPAKSFHGQLANANDYGADAITVALKKKGP</sequence>
<dbReference type="EMBL" id="RAWB01000002">
    <property type="protein sequence ID" value="RKH68991.1"/>
    <property type="molecule type" value="Genomic_DNA"/>
</dbReference>